<dbReference type="RefSeq" id="WP_043145151.1">
    <property type="nucleotide sequence ID" value="NZ_AP022337.1"/>
</dbReference>
<proteinExistence type="predicted"/>
<dbReference type="Pfam" id="PF13505">
    <property type="entry name" value="OMP_b-brl"/>
    <property type="match status" value="1"/>
</dbReference>
<accession>A0A225QSQ8</accession>
<dbReference type="InterPro" id="IPR011250">
    <property type="entry name" value="OMP/PagP_B-barrel"/>
</dbReference>
<evidence type="ECO:0000313" key="3">
    <source>
        <dbReference type="EMBL" id="KHQ51008.1"/>
    </source>
</evidence>
<dbReference type="STRING" id="561184.SAMN05216376_102429"/>
<dbReference type="OrthoDB" id="268975at2"/>
<dbReference type="AlphaFoldDB" id="A0A0B3RWB0"/>
<evidence type="ECO:0000256" key="1">
    <source>
        <dbReference type="ARBA" id="ARBA00022729"/>
    </source>
</evidence>
<gene>
    <name evidence="3" type="ORF">OA50_04375</name>
</gene>
<protein>
    <submittedName>
        <fullName evidence="3">Putative Outer membrane protein</fullName>
    </submittedName>
</protein>
<sequence length="194" mass="19722">MKSSIFAVIAATASLGAAPVLAGSIDRTPVEVEPAAPVVPAAPVGVDWTGPYVGFSFGNMNAQGGGTSDNGGVYGVYGGYDYDFGDYVVGGEFEYQDGNGFSLGGVDVDNVMRLKGRVGADFGRTLVYGTAGVARIDSSLGDATGPVGGVGLDYKVTDRFSIGGEALAHSFDDVGGSGADVDAQTYSLRATFRF</sequence>
<accession>A0A0B3RWB0</accession>
<evidence type="ECO:0000259" key="2">
    <source>
        <dbReference type="Pfam" id="PF13505"/>
    </source>
</evidence>
<dbReference type="InterPro" id="IPR027385">
    <property type="entry name" value="Beta-barrel_OMP"/>
</dbReference>
<feature type="domain" description="Outer membrane protein beta-barrel" evidence="2">
    <location>
        <begin position="41"/>
        <end position="194"/>
    </location>
</feature>
<organism evidence="3 4">
    <name type="scientific">Mameliella alba</name>
    <dbReference type="NCBI Taxonomy" id="561184"/>
    <lineage>
        <taxon>Bacteria</taxon>
        <taxon>Pseudomonadati</taxon>
        <taxon>Pseudomonadota</taxon>
        <taxon>Alphaproteobacteria</taxon>
        <taxon>Rhodobacterales</taxon>
        <taxon>Roseobacteraceae</taxon>
        <taxon>Mameliella</taxon>
    </lineage>
</organism>
<dbReference type="EMBL" id="JSUQ01000020">
    <property type="protein sequence ID" value="KHQ51008.1"/>
    <property type="molecule type" value="Genomic_DNA"/>
</dbReference>
<name>A0A0B3RWB0_9RHOB</name>
<dbReference type="GeneID" id="66499593"/>
<comment type="caution">
    <text evidence="3">The sequence shown here is derived from an EMBL/GenBank/DDBJ whole genome shotgun (WGS) entry which is preliminary data.</text>
</comment>
<keyword evidence="4" id="KW-1185">Reference proteome</keyword>
<dbReference type="Proteomes" id="UP000030960">
    <property type="component" value="Unassembled WGS sequence"/>
</dbReference>
<accession>A0A225Q0I1</accession>
<reference evidence="3 4" key="1">
    <citation type="submission" date="2014-10" db="EMBL/GenBank/DDBJ databases">
        <title>Genome sequence of Ponticoccus sp. strain UMTAT08 isolated from clonal culture of toxic dinoflagellate Alexandrium tamiyavanichii.</title>
        <authorList>
            <person name="Gan H.Y."/>
            <person name="Muhd D.-D."/>
            <person name="Mohd Noor M.E."/>
            <person name="Yeong Y.S."/>
            <person name="Usup G."/>
        </authorList>
    </citation>
    <scope>NUCLEOTIDE SEQUENCE [LARGE SCALE GENOMIC DNA]</scope>
    <source>
        <strain evidence="3 4">UMTAT08</strain>
    </source>
</reference>
<evidence type="ECO:0000313" key="4">
    <source>
        <dbReference type="Proteomes" id="UP000030960"/>
    </source>
</evidence>
<keyword evidence="1" id="KW-0732">Signal</keyword>
<dbReference type="SUPFAM" id="SSF56925">
    <property type="entry name" value="OMPA-like"/>
    <property type="match status" value="1"/>
</dbReference>